<accession>B7P4B2</accession>
<dbReference type="InterPro" id="IPR042178">
    <property type="entry name" value="Serpin_sf_1"/>
</dbReference>
<keyword evidence="5" id="KW-0722">Serine protease inhibitor</keyword>
<sequence>MASDFSNSLISFSVDLYKKLKSESDGASNFICSPFSIAAALSMTLAGAKHDTAKQISNALHMQDTTVHENFAYFFSKLPGYAPDVILHVANRLYAEETYNTLDEFTHLLEKSYSTTVEKVDFKRNAEKTRLQVNTWVEEVTQSKIKDLLAEGTIDDFTSLIIINAVYFKGLWHDQFDPKRTSQQEFHLTADRTKMVDMMHHKQRFRMCRHPNFKVSALEIPYKGQKMSMVILLPEEIDGLADLEETLTSSKIREIIQELSYQGDIELSLPRFKLEHTVGLKNVLAAMGIEDMFDALKCDLSGISPDNALVVSDVVHKAFIEVNEEGTEAAAATAMVMLCCMSFPTRFTVDHPFLFLIRCHDPDVILFIGSVAQI</sequence>
<evidence type="ECO:0000256" key="5">
    <source>
        <dbReference type="ARBA" id="ARBA00022900"/>
    </source>
</evidence>
<dbReference type="VEuPathDB" id="VectorBase:ISCW000427"/>
<dbReference type="Gene3D" id="2.30.39.10">
    <property type="entry name" value="Alpha-1-antitrypsin, domain 1"/>
    <property type="match status" value="1"/>
</dbReference>
<dbReference type="EnsemblMetazoa" id="ISCW000427-RA">
    <property type="protein sequence ID" value="ISCW000427-PA"/>
    <property type="gene ID" value="ISCW000427"/>
</dbReference>
<keyword evidence="3" id="KW-0964">Secreted</keyword>
<dbReference type="OMA" id="DSCCKFY"/>
<protein>
    <submittedName>
        <fullName evidence="8 9">Thrombin inhibitor, putative</fullName>
        <ecNumber evidence="8">2.7.11.1</ecNumber>
    </submittedName>
</protein>
<dbReference type="EC" id="2.7.11.1" evidence="8"/>
<reference evidence="9" key="2">
    <citation type="submission" date="2020-05" db="UniProtKB">
        <authorList>
            <consortium name="EnsemblMetazoa"/>
        </authorList>
    </citation>
    <scope>IDENTIFICATION</scope>
    <source>
        <strain evidence="9">wikel</strain>
    </source>
</reference>
<dbReference type="InParanoid" id="B7P4B2"/>
<dbReference type="VEuPathDB" id="VectorBase:ISCP_007447"/>
<comment type="subcellular location">
    <subcellularLocation>
        <location evidence="1">Secreted</location>
    </subcellularLocation>
</comment>
<feature type="domain" description="Serpin" evidence="7">
    <location>
        <begin position="14"/>
        <end position="374"/>
    </location>
</feature>
<dbReference type="MEROPS" id="I04.076"/>
<dbReference type="PANTHER" id="PTHR11461">
    <property type="entry name" value="SERINE PROTEASE INHIBITOR, SERPIN"/>
    <property type="match status" value="1"/>
</dbReference>
<keyword evidence="4" id="KW-0646">Protease inhibitor</keyword>
<dbReference type="Gene3D" id="3.30.497.10">
    <property type="entry name" value="Antithrombin, subunit I, domain 2"/>
    <property type="match status" value="1"/>
</dbReference>
<dbReference type="SUPFAM" id="SSF56574">
    <property type="entry name" value="Serpins"/>
    <property type="match status" value="1"/>
</dbReference>
<evidence type="ECO:0000313" key="8">
    <source>
        <dbReference type="EMBL" id="EEC01434.1"/>
    </source>
</evidence>
<dbReference type="PANTHER" id="PTHR11461:SF211">
    <property type="entry name" value="GH10112P-RELATED"/>
    <property type="match status" value="1"/>
</dbReference>
<dbReference type="GO" id="GO:0004674">
    <property type="term" value="F:protein serine/threonine kinase activity"/>
    <property type="evidence" value="ECO:0007669"/>
    <property type="project" value="UniProtKB-EC"/>
</dbReference>
<name>B7P4B2_IXOSC</name>
<dbReference type="GO" id="GO:0005615">
    <property type="term" value="C:extracellular space"/>
    <property type="evidence" value="ECO:0000318"/>
    <property type="project" value="GO_Central"/>
</dbReference>
<dbReference type="GO" id="GO:0050776">
    <property type="term" value="P:regulation of immune response"/>
    <property type="evidence" value="ECO:0000318"/>
    <property type="project" value="GO_Central"/>
</dbReference>
<keyword evidence="10" id="KW-1185">Reference proteome</keyword>
<evidence type="ECO:0000313" key="9">
    <source>
        <dbReference type="EnsemblMetazoa" id="ISCW000427-PA"/>
    </source>
</evidence>
<evidence type="ECO:0000259" key="7">
    <source>
        <dbReference type="SMART" id="SM00093"/>
    </source>
</evidence>
<dbReference type="InterPro" id="IPR023796">
    <property type="entry name" value="Serpin_dom"/>
</dbReference>
<evidence type="ECO:0000256" key="3">
    <source>
        <dbReference type="ARBA" id="ARBA00022525"/>
    </source>
</evidence>
<evidence type="ECO:0000256" key="4">
    <source>
        <dbReference type="ARBA" id="ARBA00022690"/>
    </source>
</evidence>
<gene>
    <name evidence="8" type="ORF">IscW_ISCW000427</name>
</gene>
<dbReference type="EMBL" id="DS634730">
    <property type="protein sequence ID" value="EEC01434.1"/>
    <property type="molecule type" value="Genomic_DNA"/>
</dbReference>
<proteinExistence type="inferred from homology"/>
<dbReference type="InterPro" id="IPR036186">
    <property type="entry name" value="Serpin_sf"/>
</dbReference>
<dbReference type="PaxDb" id="6945-B7P4B2"/>
<dbReference type="Pfam" id="PF00079">
    <property type="entry name" value="Serpin"/>
    <property type="match status" value="1"/>
</dbReference>
<evidence type="ECO:0000256" key="6">
    <source>
        <dbReference type="ARBA" id="ARBA00023180"/>
    </source>
</evidence>
<dbReference type="VEuPathDB" id="VectorBase:ISCI000427"/>
<dbReference type="InterPro" id="IPR000215">
    <property type="entry name" value="Serpin_fam"/>
</dbReference>
<dbReference type="HOGENOM" id="CLU_023330_0_2_1"/>
<evidence type="ECO:0000313" key="10">
    <source>
        <dbReference type="Proteomes" id="UP000001555"/>
    </source>
</evidence>
<dbReference type="FunCoup" id="B7P4B2">
    <property type="interactions" value="72"/>
</dbReference>
<evidence type="ECO:0000256" key="2">
    <source>
        <dbReference type="ARBA" id="ARBA00006426"/>
    </source>
</evidence>
<dbReference type="EMBL" id="ABJB010146202">
    <property type="status" value="NOT_ANNOTATED_CDS"/>
    <property type="molecule type" value="Genomic_DNA"/>
</dbReference>
<dbReference type="PROSITE" id="PS00284">
    <property type="entry name" value="SERPIN"/>
    <property type="match status" value="1"/>
</dbReference>
<dbReference type="OrthoDB" id="9440847at2759"/>
<evidence type="ECO:0000256" key="1">
    <source>
        <dbReference type="ARBA" id="ARBA00004613"/>
    </source>
</evidence>
<dbReference type="InterPro" id="IPR023795">
    <property type="entry name" value="Serpin_CS"/>
</dbReference>
<dbReference type="FunFam" id="2.30.39.10:FF:000001">
    <property type="entry name" value="Serpin family B member 2"/>
    <property type="match status" value="1"/>
</dbReference>
<reference evidence="8 10" key="1">
    <citation type="submission" date="2008-03" db="EMBL/GenBank/DDBJ databases">
        <title>Annotation of Ixodes scapularis.</title>
        <authorList>
            <consortium name="Ixodes scapularis Genome Project Consortium"/>
            <person name="Caler E."/>
            <person name="Hannick L.I."/>
            <person name="Bidwell S."/>
            <person name="Joardar V."/>
            <person name="Thiagarajan M."/>
            <person name="Amedeo P."/>
            <person name="Galinsky K.J."/>
            <person name="Schobel S."/>
            <person name="Inman J."/>
            <person name="Hostetler J."/>
            <person name="Miller J."/>
            <person name="Hammond M."/>
            <person name="Megy K."/>
            <person name="Lawson D."/>
            <person name="Kodira C."/>
            <person name="Sutton G."/>
            <person name="Meyer J."/>
            <person name="Hill C.A."/>
            <person name="Birren B."/>
            <person name="Nene V."/>
            <person name="Collins F."/>
            <person name="Alarcon-Chaidez F."/>
            <person name="Wikel S."/>
            <person name="Strausberg R."/>
        </authorList>
    </citation>
    <scope>NUCLEOTIDE SEQUENCE [LARGE SCALE GENOMIC DNA]</scope>
    <source>
        <strain evidence="10">Wikel</strain>
        <strain evidence="8">Wikel colony</strain>
    </source>
</reference>
<dbReference type="CDD" id="cd00172">
    <property type="entry name" value="serpin"/>
    <property type="match status" value="1"/>
</dbReference>
<dbReference type="InterPro" id="IPR042185">
    <property type="entry name" value="Serpin_sf_2"/>
</dbReference>
<dbReference type="AlphaFoldDB" id="B7P4B2"/>
<dbReference type="GO" id="GO:0004867">
    <property type="term" value="F:serine-type endopeptidase inhibitor activity"/>
    <property type="evidence" value="ECO:0007669"/>
    <property type="project" value="UniProtKB-KW"/>
</dbReference>
<keyword evidence="8" id="KW-0808">Transferase</keyword>
<dbReference type="SMART" id="SM00093">
    <property type="entry name" value="SERPIN"/>
    <property type="match status" value="1"/>
</dbReference>
<keyword evidence="6" id="KW-0325">Glycoprotein</keyword>
<organism>
    <name type="scientific">Ixodes scapularis</name>
    <name type="common">Black-legged tick</name>
    <name type="synonym">Deer tick</name>
    <dbReference type="NCBI Taxonomy" id="6945"/>
    <lineage>
        <taxon>Eukaryota</taxon>
        <taxon>Metazoa</taxon>
        <taxon>Ecdysozoa</taxon>
        <taxon>Arthropoda</taxon>
        <taxon>Chelicerata</taxon>
        <taxon>Arachnida</taxon>
        <taxon>Acari</taxon>
        <taxon>Parasitiformes</taxon>
        <taxon>Ixodida</taxon>
        <taxon>Ixodoidea</taxon>
        <taxon>Ixodidae</taxon>
        <taxon>Ixodinae</taxon>
        <taxon>Ixodes</taxon>
    </lineage>
</organism>
<dbReference type="Proteomes" id="UP000001555">
    <property type="component" value="Unassembled WGS sequence"/>
</dbReference>
<comment type="similarity">
    <text evidence="2">Belongs to the serpin family. Ov-serpin subfamily.</text>
</comment>